<keyword evidence="3" id="KW-1185">Reference proteome</keyword>
<dbReference type="EMBL" id="JAJSOF020000038">
    <property type="protein sequence ID" value="KAJ4427094.1"/>
    <property type="molecule type" value="Genomic_DNA"/>
</dbReference>
<feature type="non-terminal residue" evidence="2">
    <location>
        <position position="1"/>
    </location>
</feature>
<feature type="compositionally biased region" description="Acidic residues" evidence="1">
    <location>
        <begin position="99"/>
        <end position="113"/>
    </location>
</feature>
<evidence type="ECO:0000313" key="3">
    <source>
        <dbReference type="Proteomes" id="UP001148838"/>
    </source>
</evidence>
<evidence type="ECO:0000256" key="1">
    <source>
        <dbReference type="SAM" id="MobiDB-lite"/>
    </source>
</evidence>
<reference evidence="2 3" key="1">
    <citation type="journal article" date="2022" name="Allergy">
        <title>Genome assembly and annotation of Periplaneta americana reveal a comprehensive cockroach allergen profile.</title>
        <authorList>
            <person name="Wang L."/>
            <person name="Xiong Q."/>
            <person name="Saelim N."/>
            <person name="Wang L."/>
            <person name="Nong W."/>
            <person name="Wan A.T."/>
            <person name="Shi M."/>
            <person name="Liu X."/>
            <person name="Cao Q."/>
            <person name="Hui J.H.L."/>
            <person name="Sookrung N."/>
            <person name="Leung T.F."/>
            <person name="Tungtrongchitr A."/>
            <person name="Tsui S.K.W."/>
        </authorList>
    </citation>
    <scope>NUCLEOTIDE SEQUENCE [LARGE SCALE GENOMIC DNA]</scope>
    <source>
        <strain evidence="2">PWHHKU_190912</strain>
    </source>
</reference>
<name>A0ABQ8RZD1_PERAM</name>
<evidence type="ECO:0000313" key="2">
    <source>
        <dbReference type="EMBL" id="KAJ4427094.1"/>
    </source>
</evidence>
<accession>A0ABQ8RZD1</accession>
<dbReference type="Proteomes" id="UP001148838">
    <property type="component" value="Unassembled WGS sequence"/>
</dbReference>
<comment type="caution">
    <text evidence="2">The sequence shown here is derived from an EMBL/GenBank/DDBJ whole genome shotgun (WGS) entry which is preliminary data.</text>
</comment>
<sequence>DLAEKLWDVAQLQLPTALCEELLNDVIHPVDEIQHAGAQALAALLKQENCFIDDVLEKLLAIYQEKLAYNIYVATCFSHEEQCDHWGGTNHLQDNSADTSDDDVDDGGDHDDDIVGAPTRGDVIVTLVTVRRYLSATEGVKYYKHYFNHFKFWQQAMIWPNTCIELEYISPLTVHCATQTKKWIRNISKSVLQWLVMIISLKNIGVQEVI</sequence>
<gene>
    <name evidence="2" type="ORF">ANN_24709</name>
</gene>
<proteinExistence type="predicted"/>
<feature type="region of interest" description="Disordered" evidence="1">
    <location>
        <begin position="94"/>
        <end position="113"/>
    </location>
</feature>
<protein>
    <submittedName>
        <fullName evidence="2">Uncharacterized protein</fullName>
    </submittedName>
</protein>
<organism evidence="2 3">
    <name type="scientific">Periplaneta americana</name>
    <name type="common">American cockroach</name>
    <name type="synonym">Blatta americana</name>
    <dbReference type="NCBI Taxonomy" id="6978"/>
    <lineage>
        <taxon>Eukaryota</taxon>
        <taxon>Metazoa</taxon>
        <taxon>Ecdysozoa</taxon>
        <taxon>Arthropoda</taxon>
        <taxon>Hexapoda</taxon>
        <taxon>Insecta</taxon>
        <taxon>Pterygota</taxon>
        <taxon>Neoptera</taxon>
        <taxon>Polyneoptera</taxon>
        <taxon>Dictyoptera</taxon>
        <taxon>Blattodea</taxon>
        <taxon>Blattoidea</taxon>
        <taxon>Blattidae</taxon>
        <taxon>Blattinae</taxon>
        <taxon>Periplaneta</taxon>
    </lineage>
</organism>